<dbReference type="SUPFAM" id="SSF51905">
    <property type="entry name" value="FAD/NAD(P)-binding domain"/>
    <property type="match status" value="1"/>
</dbReference>
<name>A0A7G9L5P7_9SPHN</name>
<dbReference type="InterPro" id="IPR006076">
    <property type="entry name" value="FAD-dep_OxRdtase"/>
</dbReference>
<evidence type="ECO:0000259" key="2">
    <source>
        <dbReference type="Pfam" id="PF01266"/>
    </source>
</evidence>
<dbReference type="PANTHER" id="PTHR13847">
    <property type="entry name" value="SARCOSINE DEHYDROGENASE-RELATED"/>
    <property type="match status" value="1"/>
</dbReference>
<reference evidence="3 4" key="1">
    <citation type="submission" date="2020-08" db="EMBL/GenBank/DDBJ databases">
        <title>Sphingomonas sp. sand1-3 16S ribosomal RNA gene Genome sequencing and assembly.</title>
        <authorList>
            <person name="Kang M."/>
        </authorList>
    </citation>
    <scope>NUCLEOTIDE SEQUENCE [LARGE SCALE GENOMIC DNA]</scope>
    <source>
        <strain evidence="4">sand1-3</strain>
    </source>
</reference>
<evidence type="ECO:0000313" key="3">
    <source>
        <dbReference type="EMBL" id="QNM83946.1"/>
    </source>
</evidence>
<dbReference type="PANTHER" id="PTHR13847:SF287">
    <property type="entry name" value="FAD-DEPENDENT OXIDOREDUCTASE DOMAIN-CONTAINING PROTEIN 1"/>
    <property type="match status" value="1"/>
</dbReference>
<dbReference type="AlphaFoldDB" id="A0A7G9L5P7"/>
<evidence type="ECO:0000256" key="1">
    <source>
        <dbReference type="ARBA" id="ARBA00023002"/>
    </source>
</evidence>
<accession>A0A7G9L5P7</accession>
<dbReference type="Proteomes" id="UP000515861">
    <property type="component" value="Chromosome"/>
</dbReference>
<protein>
    <submittedName>
        <fullName evidence="3">FAD-binding oxidoreductase</fullName>
    </submittedName>
</protein>
<evidence type="ECO:0000313" key="4">
    <source>
        <dbReference type="Proteomes" id="UP000515861"/>
    </source>
</evidence>
<dbReference type="KEGG" id="ssau:H8M03_01840"/>
<dbReference type="Pfam" id="PF01266">
    <property type="entry name" value="DAO"/>
    <property type="match status" value="1"/>
</dbReference>
<keyword evidence="4" id="KW-1185">Reference proteome</keyword>
<dbReference type="InterPro" id="IPR036188">
    <property type="entry name" value="FAD/NAD-bd_sf"/>
</dbReference>
<keyword evidence="1" id="KW-0560">Oxidoreductase</keyword>
<sequence length="368" mass="38047">MLVIGGGVAGLSAAAALSADARVVVLEAEDAPGFHSSGRSATMLHYALGNPLVRALTLASRGTFEDPPTGFTDVPLGRRMPVLVHARAPETAELDALEAAIAPFAALDRAGPAEIAALCPALKTGEGGAVAALVDRNGLRLDPHALLQAYVRTLRRNGGTLVPGARAAAIVRRSGHWQVATDRGGTFEAPLLVNAAGAWADGIAAMAGVAPVGLTPLRRTIITFDAPDGADRWPFVKTVGEELYFAPESGRLLASPMDEVPSAPCDAQPDEEDVALAAYRVEQRTTLQVRRIAHKWAGLRTFAPDRVPVVGFAPGADGFFWLAGQGGFGLQTAPVMARIATALATGAAWPADGIDPAALDPARFGQAA</sequence>
<dbReference type="Gene3D" id="3.50.50.60">
    <property type="entry name" value="FAD/NAD(P)-binding domain"/>
    <property type="match status" value="1"/>
</dbReference>
<dbReference type="GO" id="GO:0016491">
    <property type="term" value="F:oxidoreductase activity"/>
    <property type="evidence" value="ECO:0007669"/>
    <property type="project" value="UniProtKB-KW"/>
</dbReference>
<dbReference type="Gene3D" id="3.30.9.10">
    <property type="entry name" value="D-Amino Acid Oxidase, subunit A, domain 2"/>
    <property type="match status" value="1"/>
</dbReference>
<dbReference type="EMBL" id="CP060697">
    <property type="protein sequence ID" value="QNM83946.1"/>
    <property type="molecule type" value="Genomic_DNA"/>
</dbReference>
<dbReference type="GO" id="GO:0005737">
    <property type="term" value="C:cytoplasm"/>
    <property type="evidence" value="ECO:0007669"/>
    <property type="project" value="TreeGrafter"/>
</dbReference>
<gene>
    <name evidence="3" type="ORF">H8M03_01840</name>
</gene>
<feature type="domain" description="FAD dependent oxidoreductase" evidence="2">
    <location>
        <begin position="2"/>
        <end position="343"/>
    </location>
</feature>
<organism evidence="3 4">
    <name type="scientific">Sphingomonas sabuli</name>
    <dbReference type="NCBI Taxonomy" id="2764186"/>
    <lineage>
        <taxon>Bacteria</taxon>
        <taxon>Pseudomonadati</taxon>
        <taxon>Pseudomonadota</taxon>
        <taxon>Alphaproteobacteria</taxon>
        <taxon>Sphingomonadales</taxon>
        <taxon>Sphingomonadaceae</taxon>
        <taxon>Sphingomonas</taxon>
    </lineage>
</organism>
<proteinExistence type="predicted"/>